<dbReference type="AlphaFoldDB" id="A0A0F9HPY0"/>
<sequence length="64" mass="7278">MSSPVEIPNITPYPSTDITNNKRNWHEKPLGKVILDIIIIVLATFVLYLITQYTDLLSPIVEKP</sequence>
<feature type="transmembrane region" description="Helical" evidence="1">
    <location>
        <begin position="33"/>
        <end position="51"/>
    </location>
</feature>
<evidence type="ECO:0000256" key="1">
    <source>
        <dbReference type="SAM" id="Phobius"/>
    </source>
</evidence>
<keyword evidence="1" id="KW-0472">Membrane</keyword>
<accession>A0A0F9HPY0</accession>
<comment type="caution">
    <text evidence="2">The sequence shown here is derived from an EMBL/GenBank/DDBJ whole genome shotgun (WGS) entry which is preliminary data.</text>
</comment>
<protein>
    <submittedName>
        <fullName evidence="2">Uncharacterized protein</fullName>
    </submittedName>
</protein>
<evidence type="ECO:0000313" key="2">
    <source>
        <dbReference type="EMBL" id="KKM17366.1"/>
    </source>
</evidence>
<organism evidence="2">
    <name type="scientific">marine sediment metagenome</name>
    <dbReference type="NCBI Taxonomy" id="412755"/>
    <lineage>
        <taxon>unclassified sequences</taxon>
        <taxon>metagenomes</taxon>
        <taxon>ecological metagenomes</taxon>
    </lineage>
</organism>
<gene>
    <name evidence="2" type="ORF">LCGC14_1676470</name>
</gene>
<proteinExistence type="predicted"/>
<dbReference type="EMBL" id="LAZR01014468">
    <property type="protein sequence ID" value="KKM17366.1"/>
    <property type="molecule type" value="Genomic_DNA"/>
</dbReference>
<keyword evidence="1" id="KW-0812">Transmembrane</keyword>
<name>A0A0F9HPY0_9ZZZZ</name>
<keyword evidence="1" id="KW-1133">Transmembrane helix</keyword>
<reference evidence="2" key="1">
    <citation type="journal article" date="2015" name="Nature">
        <title>Complex archaea that bridge the gap between prokaryotes and eukaryotes.</title>
        <authorList>
            <person name="Spang A."/>
            <person name="Saw J.H."/>
            <person name="Jorgensen S.L."/>
            <person name="Zaremba-Niedzwiedzka K."/>
            <person name="Martijn J."/>
            <person name="Lind A.E."/>
            <person name="van Eijk R."/>
            <person name="Schleper C."/>
            <person name="Guy L."/>
            <person name="Ettema T.J."/>
        </authorList>
    </citation>
    <scope>NUCLEOTIDE SEQUENCE</scope>
</reference>